<dbReference type="GO" id="GO:0006178">
    <property type="term" value="P:guanine salvage"/>
    <property type="evidence" value="ECO:0007669"/>
    <property type="project" value="TreeGrafter"/>
</dbReference>
<evidence type="ECO:0000256" key="14">
    <source>
        <dbReference type="ARBA" id="ARBA00049402"/>
    </source>
</evidence>
<gene>
    <name evidence="17" type="primary">hpt_1</name>
    <name evidence="17" type="ORF">HLVA_11050</name>
</gene>
<keyword evidence="11 15" id="KW-0547">Nucleotide-binding</keyword>
<dbReference type="Gene3D" id="3.40.50.2020">
    <property type="match status" value="1"/>
</dbReference>
<dbReference type="InterPro" id="IPR000836">
    <property type="entry name" value="PRTase_dom"/>
</dbReference>
<dbReference type="GO" id="GO:0032264">
    <property type="term" value="P:IMP salvage"/>
    <property type="evidence" value="ECO:0007669"/>
    <property type="project" value="TreeGrafter"/>
</dbReference>
<evidence type="ECO:0000256" key="12">
    <source>
        <dbReference type="ARBA" id="ARBA00022842"/>
    </source>
</evidence>
<comment type="similarity">
    <text evidence="4 15">Belongs to the purine/pyrimidine phosphoribosyltransferase family.</text>
</comment>
<evidence type="ECO:0000256" key="7">
    <source>
        <dbReference type="ARBA" id="ARBA00022676"/>
    </source>
</evidence>
<dbReference type="GO" id="GO:0046100">
    <property type="term" value="P:hypoxanthine metabolic process"/>
    <property type="evidence" value="ECO:0007669"/>
    <property type="project" value="TreeGrafter"/>
</dbReference>
<dbReference type="InterPro" id="IPR050408">
    <property type="entry name" value="HGPRT"/>
</dbReference>
<keyword evidence="6 15" id="KW-0963">Cytoplasm</keyword>
<comment type="catalytic activity">
    <reaction evidence="14">
        <text>IMP + diphosphate = hypoxanthine + 5-phospho-alpha-D-ribose 1-diphosphate</text>
        <dbReference type="Rhea" id="RHEA:17973"/>
        <dbReference type="ChEBI" id="CHEBI:17368"/>
        <dbReference type="ChEBI" id="CHEBI:33019"/>
        <dbReference type="ChEBI" id="CHEBI:58017"/>
        <dbReference type="ChEBI" id="CHEBI:58053"/>
        <dbReference type="EC" id="2.4.2.8"/>
    </reaction>
    <physiologicalReaction direction="right-to-left" evidence="14">
        <dbReference type="Rhea" id="RHEA:17975"/>
    </physiologicalReaction>
</comment>
<dbReference type="InterPro" id="IPR005904">
    <property type="entry name" value="Hxn_phspho_trans"/>
</dbReference>
<dbReference type="GO" id="GO:0052657">
    <property type="term" value="F:guanine phosphoribosyltransferase activity"/>
    <property type="evidence" value="ECO:0007669"/>
    <property type="project" value="UniProtKB-ARBA"/>
</dbReference>
<dbReference type="EMBL" id="AP027059">
    <property type="protein sequence ID" value="BDU50536.1"/>
    <property type="molecule type" value="Genomic_DNA"/>
</dbReference>
<dbReference type="PANTHER" id="PTHR43340:SF1">
    <property type="entry name" value="HYPOXANTHINE PHOSPHORIBOSYLTRANSFERASE"/>
    <property type="match status" value="1"/>
</dbReference>
<evidence type="ECO:0000256" key="6">
    <source>
        <dbReference type="ARBA" id="ARBA00022490"/>
    </source>
</evidence>
<organism evidence="17 18">
    <name type="scientific">Haliovirga abyssi</name>
    <dbReference type="NCBI Taxonomy" id="2996794"/>
    <lineage>
        <taxon>Bacteria</taxon>
        <taxon>Fusobacteriati</taxon>
        <taxon>Fusobacteriota</taxon>
        <taxon>Fusobacteriia</taxon>
        <taxon>Fusobacteriales</taxon>
        <taxon>Haliovirgaceae</taxon>
        <taxon>Haliovirga</taxon>
    </lineage>
</organism>
<evidence type="ECO:0000256" key="4">
    <source>
        <dbReference type="ARBA" id="ARBA00008391"/>
    </source>
</evidence>
<keyword evidence="10 15" id="KW-0660">Purine salvage</keyword>
<evidence type="ECO:0000256" key="5">
    <source>
        <dbReference type="ARBA" id="ARBA00011895"/>
    </source>
</evidence>
<dbReference type="RefSeq" id="WP_307903402.1">
    <property type="nucleotide sequence ID" value="NZ_AP027059.1"/>
</dbReference>
<evidence type="ECO:0000313" key="18">
    <source>
        <dbReference type="Proteomes" id="UP001321582"/>
    </source>
</evidence>
<proteinExistence type="inferred from homology"/>
<comment type="subcellular location">
    <subcellularLocation>
        <location evidence="2 15">Cytoplasm</location>
    </subcellularLocation>
</comment>
<dbReference type="PANTHER" id="PTHR43340">
    <property type="entry name" value="HYPOXANTHINE-GUANINE PHOSPHORIBOSYLTRANSFERASE"/>
    <property type="match status" value="1"/>
</dbReference>
<feature type="domain" description="Phosphoribosyltransferase" evidence="16">
    <location>
        <begin position="14"/>
        <end position="160"/>
    </location>
</feature>
<dbReference type="GO" id="GO:0006166">
    <property type="term" value="P:purine ribonucleoside salvage"/>
    <property type="evidence" value="ECO:0007669"/>
    <property type="project" value="UniProtKB-KW"/>
</dbReference>
<dbReference type="AlphaFoldDB" id="A0AAU9DW94"/>
<evidence type="ECO:0000256" key="9">
    <source>
        <dbReference type="ARBA" id="ARBA00022723"/>
    </source>
</evidence>
<reference evidence="17 18" key="1">
    <citation type="submission" date="2022-11" db="EMBL/GenBank/DDBJ databases">
        <title>Haliovirga abyssi gen. nov., sp. nov., a mesophilic fermentative bacterium isolated from the Iheya North hydrothermal field and the proposal of Haliovirgaceae fam. nov.</title>
        <authorList>
            <person name="Miyazaki U."/>
            <person name="Tame A."/>
            <person name="Miyazaki J."/>
            <person name="Takai K."/>
            <person name="Sawayama S."/>
            <person name="Kitajima M."/>
            <person name="Okamoto A."/>
            <person name="Nakagawa S."/>
        </authorList>
    </citation>
    <scope>NUCLEOTIDE SEQUENCE [LARGE SCALE GENOMIC DNA]</scope>
    <source>
        <strain evidence="17 18">IC12</strain>
    </source>
</reference>
<dbReference type="Proteomes" id="UP001321582">
    <property type="component" value="Chromosome"/>
</dbReference>
<evidence type="ECO:0000256" key="10">
    <source>
        <dbReference type="ARBA" id="ARBA00022726"/>
    </source>
</evidence>
<dbReference type="GO" id="GO:0000166">
    <property type="term" value="F:nucleotide binding"/>
    <property type="evidence" value="ECO:0007669"/>
    <property type="project" value="UniProtKB-KW"/>
</dbReference>
<evidence type="ECO:0000256" key="11">
    <source>
        <dbReference type="ARBA" id="ARBA00022741"/>
    </source>
</evidence>
<dbReference type="Pfam" id="PF00156">
    <property type="entry name" value="Pribosyltran"/>
    <property type="match status" value="1"/>
</dbReference>
<evidence type="ECO:0000313" key="17">
    <source>
        <dbReference type="EMBL" id="BDU50536.1"/>
    </source>
</evidence>
<dbReference type="GO" id="GO:0005829">
    <property type="term" value="C:cytosol"/>
    <property type="evidence" value="ECO:0007669"/>
    <property type="project" value="TreeGrafter"/>
</dbReference>
<evidence type="ECO:0000256" key="15">
    <source>
        <dbReference type="RuleBase" id="RU364099"/>
    </source>
</evidence>
<sequence length="177" mass="20023">MNNYEIEVFISKDEIAEKVKKLGKIITDEYKNTKELVVIGLLRGSVIFLSDLVRELDLPVSIDFMTVSSYGNEMESTREVKIIKDLDENIMGKDVLIVEDILDSGLTLKKVMGILESRSPNSLKLSVLLNKTGRREADISPDYIGFEFEDGFVVGYGIDYAQKHRNLPYIGIVKEVK</sequence>
<dbReference type="CDD" id="cd06223">
    <property type="entry name" value="PRTases_typeI"/>
    <property type="match status" value="1"/>
</dbReference>
<evidence type="ECO:0000256" key="1">
    <source>
        <dbReference type="ARBA" id="ARBA00001946"/>
    </source>
</evidence>
<evidence type="ECO:0000256" key="2">
    <source>
        <dbReference type="ARBA" id="ARBA00004496"/>
    </source>
</evidence>
<dbReference type="EC" id="2.4.2.8" evidence="5 15"/>
<keyword evidence="18" id="KW-1185">Reference proteome</keyword>
<keyword evidence="12 15" id="KW-0460">Magnesium</keyword>
<keyword evidence="9 15" id="KW-0479">Metal-binding</keyword>
<comment type="catalytic activity">
    <reaction evidence="13">
        <text>GMP + diphosphate = guanine + 5-phospho-alpha-D-ribose 1-diphosphate</text>
        <dbReference type="Rhea" id="RHEA:25424"/>
        <dbReference type="ChEBI" id="CHEBI:16235"/>
        <dbReference type="ChEBI" id="CHEBI:33019"/>
        <dbReference type="ChEBI" id="CHEBI:58017"/>
        <dbReference type="ChEBI" id="CHEBI:58115"/>
        <dbReference type="EC" id="2.4.2.8"/>
    </reaction>
    <physiologicalReaction direction="right-to-left" evidence="13">
        <dbReference type="Rhea" id="RHEA:25426"/>
    </physiologicalReaction>
</comment>
<dbReference type="GO" id="GO:0000287">
    <property type="term" value="F:magnesium ion binding"/>
    <property type="evidence" value="ECO:0007669"/>
    <property type="project" value="TreeGrafter"/>
</dbReference>
<name>A0AAU9DW94_9FUSO</name>
<comment type="cofactor">
    <cofactor evidence="1 15">
        <name>Mg(2+)</name>
        <dbReference type="ChEBI" id="CHEBI:18420"/>
    </cofactor>
</comment>
<dbReference type="GO" id="GO:0004422">
    <property type="term" value="F:hypoxanthine phosphoribosyltransferase activity"/>
    <property type="evidence" value="ECO:0007669"/>
    <property type="project" value="InterPro"/>
</dbReference>
<dbReference type="FunFam" id="3.40.50.2020:FF:000006">
    <property type="entry name" value="Hypoxanthine phosphoribosyltransferase"/>
    <property type="match status" value="1"/>
</dbReference>
<evidence type="ECO:0000256" key="3">
    <source>
        <dbReference type="ARBA" id="ARBA00004669"/>
    </source>
</evidence>
<evidence type="ECO:0000259" key="16">
    <source>
        <dbReference type="Pfam" id="PF00156"/>
    </source>
</evidence>
<evidence type="ECO:0000256" key="13">
    <source>
        <dbReference type="ARBA" id="ARBA00048811"/>
    </source>
</evidence>
<dbReference type="SUPFAM" id="SSF53271">
    <property type="entry name" value="PRTase-like"/>
    <property type="match status" value="1"/>
</dbReference>
<dbReference type="NCBIfam" id="TIGR01203">
    <property type="entry name" value="HGPRTase"/>
    <property type="match status" value="1"/>
</dbReference>
<keyword evidence="8 15" id="KW-0808">Transferase</keyword>
<dbReference type="InterPro" id="IPR029057">
    <property type="entry name" value="PRTase-like"/>
</dbReference>
<comment type="pathway">
    <text evidence="3 15">Purine metabolism; IMP biosynthesis via salvage pathway; IMP from hypoxanthine: step 1/1.</text>
</comment>
<evidence type="ECO:0000256" key="8">
    <source>
        <dbReference type="ARBA" id="ARBA00022679"/>
    </source>
</evidence>
<accession>A0AAU9DW94</accession>
<dbReference type="KEGG" id="haby:HLVA_11050"/>
<dbReference type="GO" id="GO:0032263">
    <property type="term" value="P:GMP salvage"/>
    <property type="evidence" value="ECO:0007669"/>
    <property type="project" value="TreeGrafter"/>
</dbReference>
<protein>
    <recommendedName>
        <fullName evidence="5 15">Hypoxanthine phosphoribosyltransferase</fullName>
        <ecNumber evidence="5 15">2.4.2.8</ecNumber>
    </recommendedName>
</protein>
<keyword evidence="7 15" id="KW-0328">Glycosyltransferase</keyword>